<dbReference type="Gene3D" id="3.30.450.20">
    <property type="entry name" value="PAS domain"/>
    <property type="match status" value="1"/>
</dbReference>
<dbReference type="InterPro" id="IPR000014">
    <property type="entry name" value="PAS"/>
</dbReference>
<evidence type="ECO:0000259" key="7">
    <source>
        <dbReference type="PROSITE" id="PS50112"/>
    </source>
</evidence>
<dbReference type="AlphaFoldDB" id="A0AA49Q6Y7"/>
<feature type="domain" description="Histidine kinase" evidence="6">
    <location>
        <begin position="303"/>
        <end position="520"/>
    </location>
</feature>
<evidence type="ECO:0000313" key="8">
    <source>
        <dbReference type="EMBL" id="WKW11592.1"/>
    </source>
</evidence>
<dbReference type="SMART" id="SM00091">
    <property type="entry name" value="PAS"/>
    <property type="match status" value="1"/>
</dbReference>
<dbReference type="PROSITE" id="PS50109">
    <property type="entry name" value="HIS_KIN"/>
    <property type="match status" value="1"/>
</dbReference>
<dbReference type="InterPro" id="IPR029016">
    <property type="entry name" value="GAF-like_dom_sf"/>
</dbReference>
<organism evidence="9 10">
    <name type="scientific">Pseudogemmatithrix spongiicola</name>
    <dbReference type="NCBI Taxonomy" id="3062599"/>
    <lineage>
        <taxon>Bacteria</taxon>
        <taxon>Pseudomonadati</taxon>
        <taxon>Gemmatimonadota</taxon>
        <taxon>Gemmatimonadia</taxon>
        <taxon>Gemmatimonadales</taxon>
        <taxon>Gemmatimonadaceae</taxon>
        <taxon>Pseudogemmatithrix</taxon>
    </lineage>
</organism>
<accession>A0AA49Q6Y7</accession>
<dbReference type="GO" id="GO:0000155">
    <property type="term" value="F:phosphorelay sensor kinase activity"/>
    <property type="evidence" value="ECO:0007669"/>
    <property type="project" value="InterPro"/>
</dbReference>
<dbReference type="CDD" id="cd00075">
    <property type="entry name" value="HATPase"/>
    <property type="match status" value="1"/>
</dbReference>
<dbReference type="SMART" id="SM00388">
    <property type="entry name" value="HisKA"/>
    <property type="match status" value="1"/>
</dbReference>
<evidence type="ECO:0000256" key="3">
    <source>
        <dbReference type="ARBA" id="ARBA00022553"/>
    </source>
</evidence>
<dbReference type="PRINTS" id="PR00344">
    <property type="entry name" value="BCTRLSENSOR"/>
</dbReference>
<dbReference type="Pfam" id="PF00512">
    <property type="entry name" value="HisKA"/>
    <property type="match status" value="1"/>
</dbReference>
<dbReference type="EMBL" id="CP130612">
    <property type="protein sequence ID" value="WKW11592.1"/>
    <property type="molecule type" value="Genomic_DNA"/>
</dbReference>
<dbReference type="SMART" id="SM00387">
    <property type="entry name" value="HATPase_c"/>
    <property type="match status" value="1"/>
</dbReference>
<dbReference type="InterPro" id="IPR036890">
    <property type="entry name" value="HATPase_C_sf"/>
</dbReference>
<dbReference type="NCBIfam" id="TIGR00229">
    <property type="entry name" value="sensory_box"/>
    <property type="match status" value="1"/>
</dbReference>
<dbReference type="InterPro" id="IPR005467">
    <property type="entry name" value="His_kinase_dom"/>
</dbReference>
<name>A0AA49Q6Y7_9BACT</name>
<evidence type="ECO:0000256" key="2">
    <source>
        <dbReference type="ARBA" id="ARBA00012438"/>
    </source>
</evidence>
<dbReference type="Pfam" id="PF02518">
    <property type="entry name" value="HATPase_c"/>
    <property type="match status" value="1"/>
</dbReference>
<dbReference type="EC" id="2.7.13.3" evidence="2"/>
<evidence type="ECO:0000259" key="6">
    <source>
        <dbReference type="PROSITE" id="PS50109"/>
    </source>
</evidence>
<dbReference type="SUPFAM" id="SSF47384">
    <property type="entry name" value="Homodimeric domain of signal transducing histidine kinase"/>
    <property type="match status" value="1"/>
</dbReference>
<dbReference type="CDD" id="cd00082">
    <property type="entry name" value="HisKA"/>
    <property type="match status" value="1"/>
</dbReference>
<comment type="catalytic activity">
    <reaction evidence="1">
        <text>ATP + protein L-histidine = ADP + protein N-phospho-L-histidine.</text>
        <dbReference type="EC" id="2.7.13.3"/>
    </reaction>
</comment>
<keyword evidence="9" id="KW-0547">Nucleotide-binding</keyword>
<dbReference type="Pfam" id="PF08448">
    <property type="entry name" value="PAS_4"/>
    <property type="match status" value="1"/>
</dbReference>
<dbReference type="SMART" id="SM00065">
    <property type="entry name" value="GAF"/>
    <property type="match status" value="1"/>
</dbReference>
<evidence type="ECO:0000256" key="4">
    <source>
        <dbReference type="ARBA" id="ARBA00022679"/>
    </source>
</evidence>
<evidence type="ECO:0000256" key="5">
    <source>
        <dbReference type="ARBA" id="ARBA00022777"/>
    </source>
</evidence>
<dbReference type="InterPro" id="IPR036097">
    <property type="entry name" value="HisK_dim/P_sf"/>
</dbReference>
<dbReference type="SUPFAM" id="SSF55874">
    <property type="entry name" value="ATPase domain of HSP90 chaperone/DNA topoisomerase II/histidine kinase"/>
    <property type="match status" value="1"/>
</dbReference>
<dbReference type="InterPro" id="IPR003661">
    <property type="entry name" value="HisK_dim/P_dom"/>
</dbReference>
<keyword evidence="5" id="KW-0418">Kinase</keyword>
<reference evidence="9" key="1">
    <citation type="submission" date="2023-07" db="EMBL/GenBank/DDBJ databases">
        <authorList>
            <person name="Haufschild T."/>
            <person name="Kallscheuer N."/>
            <person name="Hammer J."/>
            <person name="Kohn T."/>
            <person name="Kabuu M."/>
            <person name="Jogler M."/>
            <person name="Wohfarth N."/>
            <person name="Heuer A."/>
            <person name="Rohde M."/>
            <person name="van Teeseling M.C.F."/>
            <person name="Jogler C."/>
        </authorList>
    </citation>
    <scope>NUCLEOTIDE SEQUENCE</scope>
    <source>
        <strain evidence="8">Strain 138</strain>
        <strain evidence="9">Strain 318</strain>
    </source>
</reference>
<dbReference type="RefSeq" id="WP_367887290.1">
    <property type="nucleotide sequence ID" value="NZ_CP130612.1"/>
</dbReference>
<evidence type="ECO:0000313" key="9">
    <source>
        <dbReference type="EMBL" id="WKW14502.1"/>
    </source>
</evidence>
<evidence type="ECO:0000256" key="1">
    <source>
        <dbReference type="ARBA" id="ARBA00000085"/>
    </source>
</evidence>
<accession>A0AA49Q481</accession>
<dbReference type="GO" id="GO:0005524">
    <property type="term" value="F:ATP binding"/>
    <property type="evidence" value="ECO:0007669"/>
    <property type="project" value="UniProtKB-KW"/>
</dbReference>
<keyword evidence="3" id="KW-0597">Phosphoprotein</keyword>
<dbReference type="SUPFAM" id="SSF55785">
    <property type="entry name" value="PYP-like sensor domain (PAS domain)"/>
    <property type="match status" value="1"/>
</dbReference>
<dbReference type="SUPFAM" id="SSF55781">
    <property type="entry name" value="GAF domain-like"/>
    <property type="match status" value="1"/>
</dbReference>
<dbReference type="InterPro" id="IPR013656">
    <property type="entry name" value="PAS_4"/>
</dbReference>
<dbReference type="InterPro" id="IPR003018">
    <property type="entry name" value="GAF"/>
</dbReference>
<dbReference type="PANTHER" id="PTHR43047:SF72">
    <property type="entry name" value="OSMOSENSING HISTIDINE PROTEIN KINASE SLN1"/>
    <property type="match status" value="1"/>
</dbReference>
<proteinExistence type="predicted"/>
<dbReference type="FunFam" id="3.30.565.10:FF:000006">
    <property type="entry name" value="Sensor histidine kinase WalK"/>
    <property type="match status" value="1"/>
</dbReference>
<dbReference type="InterPro" id="IPR004358">
    <property type="entry name" value="Sig_transdc_His_kin-like_C"/>
</dbReference>
<evidence type="ECO:0000313" key="10">
    <source>
        <dbReference type="Proteomes" id="UP001229955"/>
    </source>
</evidence>
<dbReference type="PROSITE" id="PS50112">
    <property type="entry name" value="PAS"/>
    <property type="match status" value="1"/>
</dbReference>
<sequence length="523" mass="56136">MPNADAAVIAAPERVKAVEATGLLDSPASPALDRLTRLTTQLLGVPASVVTLIDRDRQFFAGASGLGETLAASRQTSLDYSYCQHVVASAKPMVVTDAVSHPLVYDNLATLKDGIRAYAGMPLIDSNGQALGSFCAFDTKPHEWSERDLQILHDLAQAAMTEIELRFAGRLLEEQGEQLRALLDNTDELVARFGLDGALTYANAAWRRLLGHPPEPPVAGYLQSKLSGVGRERFDAAWADAQAGEPSDDLELGLLLPNGDTALVQLRLVPVRTKGIARGVRVYGHDVTDLRRAERAKDQVISLVSHELRTPIGAVQGAMQLLERLLPSPVPPKVAELVALAKRNADRLLTLVNDLLDLDRLEAGSAPFEPALHRMAEIFTTARDATQPLAEQKGVHLEFGPGASVIFGDATWLAHVVINLVANAIKFTPAGGHVRVHCVEDEGQVQVRVTDTGRGIPAADVGRIFERFAQVQRSDATEKGGSGLGLAIARTIVLQHGGRIWVESEVGKGTTFAFTLPTRLAAP</sequence>
<dbReference type="Gene3D" id="1.10.287.130">
    <property type="match status" value="1"/>
</dbReference>
<gene>
    <name evidence="8" type="ORF">Strain138_000847</name>
    <name evidence="9" type="ORF">Strain318_000847</name>
</gene>
<dbReference type="Gene3D" id="3.30.450.40">
    <property type="match status" value="1"/>
</dbReference>
<protein>
    <recommendedName>
        <fullName evidence="2">histidine kinase</fullName>
        <ecNumber evidence="2">2.7.13.3</ecNumber>
    </recommendedName>
</protein>
<keyword evidence="4" id="KW-0808">Transferase</keyword>
<dbReference type="Gene3D" id="3.30.565.10">
    <property type="entry name" value="Histidine kinase-like ATPase, C-terminal domain"/>
    <property type="match status" value="1"/>
</dbReference>
<feature type="domain" description="PAS" evidence="7">
    <location>
        <begin position="175"/>
        <end position="215"/>
    </location>
</feature>
<keyword evidence="9" id="KW-0067">ATP-binding</keyword>
<dbReference type="CDD" id="cd00130">
    <property type="entry name" value="PAS"/>
    <property type="match status" value="1"/>
</dbReference>
<keyword evidence="10" id="KW-1185">Reference proteome</keyword>
<dbReference type="Proteomes" id="UP001229955">
    <property type="component" value="Chromosome"/>
</dbReference>
<dbReference type="InterPro" id="IPR003594">
    <property type="entry name" value="HATPase_dom"/>
</dbReference>
<dbReference type="GO" id="GO:0009927">
    <property type="term" value="F:histidine phosphotransfer kinase activity"/>
    <property type="evidence" value="ECO:0007669"/>
    <property type="project" value="TreeGrafter"/>
</dbReference>
<dbReference type="EMBL" id="CP130613">
    <property type="protein sequence ID" value="WKW14502.1"/>
    <property type="molecule type" value="Genomic_DNA"/>
</dbReference>
<dbReference type="GO" id="GO:0005886">
    <property type="term" value="C:plasma membrane"/>
    <property type="evidence" value="ECO:0007669"/>
    <property type="project" value="TreeGrafter"/>
</dbReference>
<dbReference type="PANTHER" id="PTHR43047">
    <property type="entry name" value="TWO-COMPONENT HISTIDINE PROTEIN KINASE"/>
    <property type="match status" value="1"/>
</dbReference>
<dbReference type="KEGG" id="pspc:Strain318_000847"/>
<dbReference type="Pfam" id="PF01590">
    <property type="entry name" value="GAF"/>
    <property type="match status" value="1"/>
</dbReference>
<dbReference type="InterPro" id="IPR035965">
    <property type="entry name" value="PAS-like_dom_sf"/>
</dbReference>